<dbReference type="AlphaFoldDB" id="A0A7J7N5V2"/>
<evidence type="ECO:0000313" key="3">
    <source>
        <dbReference type="Proteomes" id="UP000541444"/>
    </source>
</evidence>
<keyword evidence="3" id="KW-1185">Reference proteome</keyword>
<reference evidence="2 3" key="1">
    <citation type="journal article" date="2020" name="IScience">
        <title>Genome Sequencing of the Endangered Kingdonia uniflora (Circaeasteraceae, Ranunculales) Reveals Potential Mechanisms of Evolutionary Specialization.</title>
        <authorList>
            <person name="Sun Y."/>
            <person name="Deng T."/>
            <person name="Zhang A."/>
            <person name="Moore M.J."/>
            <person name="Landis J.B."/>
            <person name="Lin N."/>
            <person name="Zhang H."/>
            <person name="Zhang X."/>
            <person name="Huang J."/>
            <person name="Zhang X."/>
            <person name="Sun H."/>
            <person name="Wang H."/>
        </authorList>
    </citation>
    <scope>NUCLEOTIDE SEQUENCE [LARGE SCALE GENOMIC DNA]</scope>
    <source>
        <strain evidence="2">TB1705</strain>
        <tissue evidence="2">Leaf</tissue>
    </source>
</reference>
<comment type="caution">
    <text evidence="2">The sequence shown here is derived from an EMBL/GenBank/DDBJ whole genome shotgun (WGS) entry which is preliminary data.</text>
</comment>
<dbReference type="Proteomes" id="UP000541444">
    <property type="component" value="Unassembled WGS sequence"/>
</dbReference>
<name>A0A7J7N5V2_9MAGN</name>
<evidence type="ECO:0000313" key="2">
    <source>
        <dbReference type="EMBL" id="KAF6162390.1"/>
    </source>
</evidence>
<protein>
    <submittedName>
        <fullName evidence="2">Uncharacterized protein</fullName>
    </submittedName>
</protein>
<evidence type="ECO:0000256" key="1">
    <source>
        <dbReference type="SAM" id="MobiDB-lite"/>
    </source>
</evidence>
<dbReference type="EMBL" id="JACGCM010001038">
    <property type="protein sequence ID" value="KAF6162390.1"/>
    <property type="molecule type" value="Genomic_DNA"/>
</dbReference>
<feature type="compositionally biased region" description="Basic and acidic residues" evidence="1">
    <location>
        <begin position="1"/>
        <end position="22"/>
    </location>
</feature>
<sequence length="381" mass="43782">MKSDKEVNEQVDEENRTREGEANKGTLNAKNYTSRCTGLRLYKIFTALPEEENGTLRATCFAPLLLIDPITTMSTLVVKIFDRHLGDIKFQFGETIIQMKLIHVCQILGIRVSLIVNEFLFVNPEHMMNFKMRRFPKKKNTYGLNEIDNALKQTKLERHQENVFRLNLLKIILSFLLPNKGRNVWVNLKFPRIEESIHLFPKLQGWRMTSFKRRQIVMFKKFFTNPKLLVIAMKPSETDMQQGLVQEAMRNQIEVPTIGTAPAIGAPVVGAPAIGSSSSANEIGVVVVREVTSGKGLEVVKYLMVDDDVEVGRKVNFKAISSEYSGDLLENFYFFLYLCSFYLLYVKWKKGDEKGNYDKRDAVEKVKYEEEQPQVAEEEDS</sequence>
<feature type="region of interest" description="Disordered" evidence="1">
    <location>
        <begin position="1"/>
        <end position="26"/>
    </location>
</feature>
<organism evidence="2 3">
    <name type="scientific">Kingdonia uniflora</name>
    <dbReference type="NCBI Taxonomy" id="39325"/>
    <lineage>
        <taxon>Eukaryota</taxon>
        <taxon>Viridiplantae</taxon>
        <taxon>Streptophyta</taxon>
        <taxon>Embryophyta</taxon>
        <taxon>Tracheophyta</taxon>
        <taxon>Spermatophyta</taxon>
        <taxon>Magnoliopsida</taxon>
        <taxon>Ranunculales</taxon>
        <taxon>Circaeasteraceae</taxon>
        <taxon>Kingdonia</taxon>
    </lineage>
</organism>
<accession>A0A7J7N5V2</accession>
<proteinExistence type="predicted"/>
<gene>
    <name evidence="2" type="ORF">GIB67_012538</name>
</gene>